<dbReference type="CDD" id="cd07715">
    <property type="entry name" value="TaR3-like_MBL-fold"/>
    <property type="match status" value="1"/>
</dbReference>
<dbReference type="EMBL" id="LGKN01000002">
    <property type="protein sequence ID" value="KPL90057.1"/>
    <property type="molecule type" value="Genomic_DNA"/>
</dbReference>
<keyword evidence="1" id="KW-0255">Endonuclease</keyword>
<protein>
    <submittedName>
        <fullName evidence="3">Beta-lactamase</fullName>
    </submittedName>
</protein>
<dbReference type="OrthoDB" id="9800940at2"/>
<dbReference type="Proteomes" id="UP000050502">
    <property type="component" value="Unassembled WGS sequence"/>
</dbReference>
<dbReference type="SMART" id="SM00849">
    <property type="entry name" value="Lactamase_B"/>
    <property type="match status" value="1"/>
</dbReference>
<keyword evidence="1" id="KW-0378">Hydrolase</keyword>
<dbReference type="PANTHER" id="PTHR46018">
    <property type="entry name" value="ZINC PHOSPHODIESTERASE ELAC PROTEIN 1"/>
    <property type="match status" value="1"/>
</dbReference>
<dbReference type="Gene3D" id="3.60.15.10">
    <property type="entry name" value="Ribonuclease Z/Hydroxyacylglutathione hydrolase-like"/>
    <property type="match status" value="1"/>
</dbReference>
<evidence type="ECO:0000313" key="3">
    <source>
        <dbReference type="EMBL" id="KPL90057.1"/>
    </source>
</evidence>
<comment type="caution">
    <text evidence="3">The sequence shown here is derived from an EMBL/GenBank/DDBJ whole genome shotgun (WGS) entry which is preliminary data.</text>
</comment>
<name>A0A0P6YHV0_9CHLR</name>
<dbReference type="InterPro" id="IPR036866">
    <property type="entry name" value="RibonucZ/Hydroxyglut_hydro"/>
</dbReference>
<sequence length="314" mass="35711">MQRRSGRLVSAQFRLRFWGVRGSYPVPGPGTIHVGGNTPCVEIEANGHLIILDGGTGLIHLGNDLVRRQRENGGKPIHAVILFSHTHHDHTQGVPYFTPAYIPTSTFYIFGPRMFHEQVNEALRRSMLPPNFPIELDDLRSMRIVRDLHEAESLWLLPEQPEPMIRNIYREGPLDVDDVVRIDVLKSYGHPQEGVYIYKISYRGHSIVYATDTEGYIGGDRRLIQFSRGADVLIHDAQYTQAEYLDPVVSKQGWGHSTPEMAIEVAQAAQVKRLYLFHHDPSHDDETLFEIEAEAQKLFPNTYLAREGLDITIL</sequence>
<gene>
    <name evidence="3" type="ORF">SE16_00280</name>
</gene>
<dbReference type="GO" id="GO:0042781">
    <property type="term" value="F:3'-tRNA processing endoribonuclease activity"/>
    <property type="evidence" value="ECO:0007669"/>
    <property type="project" value="TreeGrafter"/>
</dbReference>
<keyword evidence="1" id="KW-0540">Nuclease</keyword>
<dbReference type="PATRIC" id="fig|872965.6.peg.992"/>
<feature type="domain" description="Metallo-beta-lactamase" evidence="2">
    <location>
        <begin position="37"/>
        <end position="256"/>
    </location>
</feature>
<proteinExistence type="predicted"/>
<dbReference type="InterPro" id="IPR001279">
    <property type="entry name" value="Metallo-B-lactamas"/>
</dbReference>
<dbReference type="Pfam" id="PF12706">
    <property type="entry name" value="Lactamase_B_2"/>
    <property type="match status" value="1"/>
</dbReference>
<evidence type="ECO:0000256" key="1">
    <source>
        <dbReference type="ARBA" id="ARBA00022759"/>
    </source>
</evidence>
<dbReference type="PANTHER" id="PTHR46018:SF2">
    <property type="entry name" value="ZINC PHOSPHODIESTERASE ELAC PROTEIN 1"/>
    <property type="match status" value="1"/>
</dbReference>
<organism evidence="3 4">
    <name type="scientific">Ardenticatena maritima</name>
    <dbReference type="NCBI Taxonomy" id="872965"/>
    <lineage>
        <taxon>Bacteria</taxon>
        <taxon>Bacillati</taxon>
        <taxon>Chloroflexota</taxon>
        <taxon>Ardenticatenia</taxon>
        <taxon>Ardenticatenales</taxon>
        <taxon>Ardenticatenaceae</taxon>
        <taxon>Ardenticatena</taxon>
    </lineage>
</organism>
<accession>A0A0P6YHV0</accession>
<dbReference type="SUPFAM" id="SSF56281">
    <property type="entry name" value="Metallo-hydrolase/oxidoreductase"/>
    <property type="match status" value="1"/>
</dbReference>
<evidence type="ECO:0000259" key="2">
    <source>
        <dbReference type="SMART" id="SM00849"/>
    </source>
</evidence>
<evidence type="ECO:0000313" key="4">
    <source>
        <dbReference type="Proteomes" id="UP000050502"/>
    </source>
</evidence>
<reference evidence="3 4" key="1">
    <citation type="submission" date="2015-07" db="EMBL/GenBank/DDBJ databases">
        <title>Whole genome sequence of Ardenticatena maritima DSM 23922.</title>
        <authorList>
            <person name="Hemp J."/>
            <person name="Ward L.M."/>
            <person name="Pace L.A."/>
            <person name="Fischer W.W."/>
        </authorList>
    </citation>
    <scope>NUCLEOTIDE SEQUENCE [LARGE SCALE GENOMIC DNA]</scope>
    <source>
        <strain evidence="3 4">110S</strain>
    </source>
</reference>
<dbReference type="AlphaFoldDB" id="A0A0P6YHV0"/>